<gene>
    <name evidence="6" type="ORF">CHR53_12265</name>
</gene>
<dbReference type="KEGG" id="nmk:CHR53_12265"/>
<dbReference type="PROSITE" id="PS00687">
    <property type="entry name" value="ALDEHYDE_DEHYDR_GLU"/>
    <property type="match status" value="1"/>
</dbReference>
<dbReference type="EMBL" id="CP022572">
    <property type="protein sequence ID" value="AZU61992.1"/>
    <property type="molecule type" value="Genomic_DNA"/>
</dbReference>
<dbReference type="InterPro" id="IPR016162">
    <property type="entry name" value="Ald_DH_N"/>
</dbReference>
<evidence type="ECO:0000256" key="3">
    <source>
        <dbReference type="PROSITE-ProRule" id="PRU10007"/>
    </source>
</evidence>
<dbReference type="PROSITE" id="PS00070">
    <property type="entry name" value="ALDEHYDE_DEHYDR_CYS"/>
    <property type="match status" value="1"/>
</dbReference>
<protein>
    <submittedName>
        <fullName evidence="6">Aldehyde dehydrogenase family protein</fullName>
    </submittedName>
</protein>
<organism evidence="6 7">
    <name type="scientific">Neobacillus mesonae</name>
    <dbReference type="NCBI Taxonomy" id="1193713"/>
    <lineage>
        <taxon>Bacteria</taxon>
        <taxon>Bacillati</taxon>
        <taxon>Bacillota</taxon>
        <taxon>Bacilli</taxon>
        <taxon>Bacillales</taxon>
        <taxon>Bacillaceae</taxon>
        <taxon>Neobacillus</taxon>
    </lineage>
</organism>
<dbReference type="OrthoDB" id="9762913at2"/>
<dbReference type="SUPFAM" id="SSF53720">
    <property type="entry name" value="ALDH-like"/>
    <property type="match status" value="1"/>
</dbReference>
<comment type="similarity">
    <text evidence="1 4">Belongs to the aldehyde dehydrogenase family.</text>
</comment>
<reference evidence="6 7" key="1">
    <citation type="submission" date="2017-07" db="EMBL/GenBank/DDBJ databases">
        <title>The complete genome sequence of Bacillus mesonae strain H20-5, an efficient strain improving plant abiotic stress resistance.</title>
        <authorList>
            <person name="Kim S.Y."/>
            <person name="Song H."/>
            <person name="Sang M.K."/>
            <person name="Weon H.-Y."/>
            <person name="Song J."/>
        </authorList>
    </citation>
    <scope>NUCLEOTIDE SEQUENCE [LARGE SCALE GENOMIC DNA]</scope>
    <source>
        <strain evidence="6 7">H20-5</strain>
    </source>
</reference>
<dbReference type="PANTHER" id="PTHR11699">
    <property type="entry name" value="ALDEHYDE DEHYDROGENASE-RELATED"/>
    <property type="match status" value="1"/>
</dbReference>
<dbReference type="AlphaFoldDB" id="A0A3T0HXZ5"/>
<dbReference type="Gene3D" id="3.40.605.10">
    <property type="entry name" value="Aldehyde Dehydrogenase, Chain A, domain 1"/>
    <property type="match status" value="1"/>
</dbReference>
<sequence length="488" mass="52356">MRMETKENTCKNFINNTWVDSASEEIIKSINPANKEEVVGYVQKSTAVDLEKAVQAAYKAKKNWRKLGQVERGQLLFKVANILEENLNDIAETMTREMGKSLPEAKGETARGVAILRYYAGEGMRKEGDLIPSTDQAALMFTKRTPLGVVGVITPWNFPVAIPIWKIAPALVYGNTVVFKPATEAAVTAAKVVDCFAKAGLPEGVLNFVTGTGSVIGQKLIDHPLLNAITFTGSETVGEGVAKSAAARGIKFQLEMGGKNPVIVTEDADLDAAVEAVISGAFRSTGQKCTASSRVIIESGVYDAFKEKLIQETKKITVGPGLNEGIWMGPCASESQFKTVLEYIEKGKAEGASLIYGGEPLTTGEYVKGFFVSPTIFENVTVDMTIAQEEIFGPVIALFKADNLEEAIALANNTKYGLSASIFTTNIANLLEFIDEVDAGLVRINAESAGVELQAPFGGMKASSTGSREQGEAAKEFFTSIKTVFIKG</sequence>
<accession>A0A3T0HXZ5</accession>
<dbReference type="InterPro" id="IPR029510">
    <property type="entry name" value="Ald_DH_CS_GLU"/>
</dbReference>
<evidence type="ECO:0000256" key="4">
    <source>
        <dbReference type="RuleBase" id="RU003345"/>
    </source>
</evidence>
<dbReference type="InterPro" id="IPR054869">
    <property type="entry name" value="AlphKGSA_gudD"/>
</dbReference>
<dbReference type="RefSeq" id="WP_127486720.1">
    <property type="nucleotide sequence ID" value="NZ_CP022572.1"/>
</dbReference>
<keyword evidence="7" id="KW-1185">Reference proteome</keyword>
<dbReference type="FunFam" id="3.40.605.10:FF:000007">
    <property type="entry name" value="NAD/NADP-dependent betaine aldehyde dehydrogenase"/>
    <property type="match status" value="1"/>
</dbReference>
<feature type="domain" description="Aldehyde dehydrogenase" evidence="5">
    <location>
        <begin position="18"/>
        <end position="484"/>
    </location>
</feature>
<name>A0A3T0HXZ5_9BACI</name>
<dbReference type="InterPro" id="IPR016160">
    <property type="entry name" value="Ald_DH_CS_CYS"/>
</dbReference>
<dbReference type="STRING" id="1193713.GCA_001636315_04886"/>
<dbReference type="InterPro" id="IPR016163">
    <property type="entry name" value="Ald_DH_C"/>
</dbReference>
<proteinExistence type="inferred from homology"/>
<evidence type="ECO:0000259" key="5">
    <source>
        <dbReference type="Pfam" id="PF00171"/>
    </source>
</evidence>
<evidence type="ECO:0000256" key="1">
    <source>
        <dbReference type="ARBA" id="ARBA00009986"/>
    </source>
</evidence>
<dbReference type="InterPro" id="IPR016161">
    <property type="entry name" value="Ald_DH/histidinol_DH"/>
</dbReference>
<dbReference type="CDD" id="cd07097">
    <property type="entry name" value="ALDH_KGSADH-YcbD"/>
    <property type="match status" value="1"/>
</dbReference>
<feature type="active site" evidence="3">
    <location>
        <position position="255"/>
    </location>
</feature>
<evidence type="ECO:0000313" key="6">
    <source>
        <dbReference type="EMBL" id="AZU61992.1"/>
    </source>
</evidence>
<dbReference type="Proteomes" id="UP000282892">
    <property type="component" value="Chromosome"/>
</dbReference>
<keyword evidence="2 4" id="KW-0560">Oxidoreductase</keyword>
<dbReference type="GO" id="GO:0016620">
    <property type="term" value="F:oxidoreductase activity, acting on the aldehyde or oxo group of donors, NAD or NADP as acceptor"/>
    <property type="evidence" value="ECO:0007669"/>
    <property type="project" value="InterPro"/>
</dbReference>
<dbReference type="Pfam" id="PF00171">
    <property type="entry name" value="Aldedh"/>
    <property type="match status" value="1"/>
</dbReference>
<evidence type="ECO:0000256" key="2">
    <source>
        <dbReference type="ARBA" id="ARBA00023002"/>
    </source>
</evidence>
<dbReference type="Gene3D" id="3.40.309.10">
    <property type="entry name" value="Aldehyde Dehydrogenase, Chain A, domain 2"/>
    <property type="match status" value="1"/>
</dbReference>
<dbReference type="InterPro" id="IPR015590">
    <property type="entry name" value="Aldehyde_DH_dom"/>
</dbReference>
<evidence type="ECO:0000313" key="7">
    <source>
        <dbReference type="Proteomes" id="UP000282892"/>
    </source>
</evidence>
<dbReference type="FunFam" id="3.40.309.10:FF:000012">
    <property type="entry name" value="Betaine aldehyde dehydrogenase"/>
    <property type="match status" value="1"/>
</dbReference>
<dbReference type="NCBIfam" id="NF042993">
    <property type="entry name" value="AlphKGSA_gudD"/>
    <property type="match status" value="1"/>
</dbReference>